<keyword evidence="5 10" id="KW-0812">Transmembrane</keyword>
<comment type="subcellular location">
    <subcellularLocation>
        <location evidence="1">Membrane</location>
        <topology evidence="1">Multi-pass membrane protein</topology>
    </subcellularLocation>
</comment>
<accession>A0A9W3A4B9</accession>
<dbReference type="AlphaFoldDB" id="A0A9W3A4B9"/>
<keyword evidence="3" id="KW-0813">Transport</keyword>
<gene>
    <name evidence="13 14" type="primary">LOC106064409</name>
</gene>
<feature type="transmembrane region" description="Helical" evidence="10">
    <location>
        <begin position="170"/>
        <end position="194"/>
    </location>
</feature>
<evidence type="ECO:0000256" key="3">
    <source>
        <dbReference type="ARBA" id="ARBA00022448"/>
    </source>
</evidence>
<evidence type="ECO:0000256" key="5">
    <source>
        <dbReference type="ARBA" id="ARBA00022692"/>
    </source>
</evidence>
<reference evidence="13 14" key="1">
    <citation type="submission" date="2025-04" db="UniProtKB">
        <authorList>
            <consortium name="RefSeq"/>
        </authorList>
    </citation>
    <scope>IDENTIFICATION</scope>
</reference>
<name>A0A9W3A4B9_BIOGL</name>
<evidence type="ECO:0000259" key="11">
    <source>
        <dbReference type="PROSITE" id="PS50850"/>
    </source>
</evidence>
<dbReference type="InterPro" id="IPR036259">
    <property type="entry name" value="MFS_trans_sf"/>
</dbReference>
<feature type="transmembrane region" description="Helical" evidence="10">
    <location>
        <begin position="313"/>
        <end position="339"/>
    </location>
</feature>
<evidence type="ECO:0000313" key="12">
    <source>
        <dbReference type="Proteomes" id="UP001165740"/>
    </source>
</evidence>
<proteinExistence type="inferred from homology"/>
<feature type="transmembrane region" description="Helical" evidence="10">
    <location>
        <begin position="106"/>
        <end position="130"/>
    </location>
</feature>
<dbReference type="PANTHER" id="PTHR43184">
    <property type="entry name" value="MAJOR FACILITATOR SUPERFAMILY TRANSPORTER 16, ISOFORM B"/>
    <property type="match status" value="1"/>
</dbReference>
<dbReference type="PANTHER" id="PTHR43184:SF12">
    <property type="entry name" value="SUGAR PHOSPHATE EXCHANGER 3"/>
    <property type="match status" value="1"/>
</dbReference>
<evidence type="ECO:0000256" key="1">
    <source>
        <dbReference type="ARBA" id="ARBA00004141"/>
    </source>
</evidence>
<feature type="domain" description="Major facilitator superfamily (MFS) profile" evidence="11">
    <location>
        <begin position="16"/>
        <end position="506"/>
    </location>
</feature>
<feature type="transmembrane region" description="Helical" evidence="10">
    <location>
        <begin position="12"/>
        <end position="29"/>
    </location>
</feature>
<feature type="transmembrane region" description="Helical" evidence="10">
    <location>
        <begin position="408"/>
        <end position="428"/>
    </location>
</feature>
<evidence type="ECO:0000313" key="14">
    <source>
        <dbReference type="RefSeq" id="XP_055882117.1"/>
    </source>
</evidence>
<evidence type="ECO:0000256" key="2">
    <source>
        <dbReference type="ARBA" id="ARBA00009598"/>
    </source>
</evidence>
<keyword evidence="12" id="KW-1185">Reference proteome</keyword>
<dbReference type="InterPro" id="IPR000849">
    <property type="entry name" value="Sugar_P_transporter"/>
</dbReference>
<feature type="transmembrane region" description="Helical" evidence="10">
    <location>
        <begin position="136"/>
        <end position="158"/>
    </location>
</feature>
<keyword evidence="6 10" id="KW-1133">Transmembrane helix</keyword>
<dbReference type="RefSeq" id="XP_055882117.1">
    <property type="nucleotide sequence ID" value="XM_056026142.1"/>
</dbReference>
<dbReference type="RefSeq" id="XP_055882116.1">
    <property type="nucleotide sequence ID" value="XM_056026141.1"/>
</dbReference>
<feature type="transmembrane region" description="Helical" evidence="10">
    <location>
        <begin position="483"/>
        <end position="503"/>
    </location>
</feature>
<feature type="transmembrane region" description="Helical" evidence="10">
    <location>
        <begin position="200"/>
        <end position="221"/>
    </location>
</feature>
<sequence length="523" mass="57576">MSQIKFTRTESHKTAVFFITFFSYAFFHANRKAFSNVKSSAAEVWTPHNLTDRILEPRDLWYSHDMFDSNEDAVKFEGILDTAFMLAYAVGLFLNGYIGDRVNMRILLSVGMAATSVLVFIFGCVCEWTLFYNKYFYVIVWIVNGLMQSTGWPVVVACMGNWFGHSSRGVLLGVWSACASVGNIIGALLVSSVLSYGYQYAFMVTSTVLLAGSFVVFVGLIPSPADVGLDPPPSEDIAKHGSVNTVAEDTVHHVVECKMANEKIFIVSVTQNKAPLLNGPPVESSHYTSEDERDVVYDVQAVKPTSMSFLKACLLPGVIPYSLAYAFLKLVNYSFFFWLPFYLSNSFHWDESTSDQLSTAYDVAGIFGGTIIGFFSDRLGKRTIMIVPMLLLSIPSLLLYSYSPNDRTINVVIMSLIGFLIGGAANLISSAVSADLGCQKAIQGDDKALATVTGVIDGTGSFGAALGQIAVPYLQSGLGWHSVFYLFMICMFLTAVCLFPLFLKEIRSLRCGCCRRRRSVSLQ</sequence>
<dbReference type="PIRSF" id="PIRSF002808">
    <property type="entry name" value="Hexose_phosphate_transp"/>
    <property type="match status" value="1"/>
</dbReference>
<dbReference type="Proteomes" id="UP001165740">
    <property type="component" value="Chromosome 4"/>
</dbReference>
<dbReference type="OMA" id="YQWQVFL"/>
<evidence type="ECO:0000313" key="13">
    <source>
        <dbReference type="RefSeq" id="XP_055882116.1"/>
    </source>
</evidence>
<feature type="transmembrane region" description="Helical" evidence="10">
    <location>
        <begin position="383"/>
        <end position="402"/>
    </location>
</feature>
<feature type="transmembrane region" description="Helical" evidence="10">
    <location>
        <begin position="76"/>
        <end position="94"/>
    </location>
</feature>
<dbReference type="GO" id="GO:0005789">
    <property type="term" value="C:endoplasmic reticulum membrane"/>
    <property type="evidence" value="ECO:0007669"/>
    <property type="project" value="TreeGrafter"/>
</dbReference>
<dbReference type="GeneID" id="106064409"/>
<protein>
    <recommendedName>
        <fullName evidence="8">Sugar phosphate exchanger 3</fullName>
    </recommendedName>
    <alternativeName>
        <fullName evidence="9">Solute carrier family 37 member 3</fullName>
    </alternativeName>
</protein>
<dbReference type="SUPFAM" id="SSF103473">
    <property type="entry name" value="MFS general substrate transporter"/>
    <property type="match status" value="1"/>
</dbReference>
<keyword evidence="4" id="KW-0762">Sugar transport</keyword>
<feature type="transmembrane region" description="Helical" evidence="10">
    <location>
        <begin position="359"/>
        <end position="376"/>
    </location>
</feature>
<evidence type="ECO:0000256" key="4">
    <source>
        <dbReference type="ARBA" id="ARBA00022597"/>
    </source>
</evidence>
<dbReference type="GO" id="GO:0022857">
    <property type="term" value="F:transmembrane transporter activity"/>
    <property type="evidence" value="ECO:0007669"/>
    <property type="project" value="InterPro"/>
</dbReference>
<dbReference type="InterPro" id="IPR011701">
    <property type="entry name" value="MFS"/>
</dbReference>
<evidence type="ECO:0000256" key="6">
    <source>
        <dbReference type="ARBA" id="ARBA00022989"/>
    </source>
</evidence>
<dbReference type="OrthoDB" id="3639251at2759"/>
<feature type="transmembrane region" description="Helical" evidence="10">
    <location>
        <begin position="448"/>
        <end position="471"/>
    </location>
</feature>
<evidence type="ECO:0000256" key="10">
    <source>
        <dbReference type="SAM" id="Phobius"/>
    </source>
</evidence>
<evidence type="ECO:0000256" key="8">
    <source>
        <dbReference type="ARBA" id="ARBA00041091"/>
    </source>
</evidence>
<organism evidence="12 13">
    <name type="scientific">Biomphalaria glabrata</name>
    <name type="common">Bloodfluke planorb</name>
    <name type="synonym">Freshwater snail</name>
    <dbReference type="NCBI Taxonomy" id="6526"/>
    <lineage>
        <taxon>Eukaryota</taxon>
        <taxon>Metazoa</taxon>
        <taxon>Spiralia</taxon>
        <taxon>Lophotrochozoa</taxon>
        <taxon>Mollusca</taxon>
        <taxon>Gastropoda</taxon>
        <taxon>Heterobranchia</taxon>
        <taxon>Euthyneura</taxon>
        <taxon>Panpulmonata</taxon>
        <taxon>Hygrophila</taxon>
        <taxon>Lymnaeoidea</taxon>
        <taxon>Planorbidae</taxon>
        <taxon>Biomphalaria</taxon>
    </lineage>
</organism>
<dbReference type="PROSITE" id="PS50850">
    <property type="entry name" value="MFS"/>
    <property type="match status" value="1"/>
</dbReference>
<comment type="similarity">
    <text evidence="2">Belongs to the major facilitator superfamily. Organophosphate:Pi antiporter (OPA) (TC 2.A.1.4) family.</text>
</comment>
<evidence type="ECO:0000256" key="7">
    <source>
        <dbReference type="ARBA" id="ARBA00023136"/>
    </source>
</evidence>
<dbReference type="InterPro" id="IPR020846">
    <property type="entry name" value="MFS_dom"/>
</dbReference>
<keyword evidence="7 10" id="KW-0472">Membrane</keyword>
<dbReference type="Gene3D" id="1.20.1250.20">
    <property type="entry name" value="MFS general substrate transporter like domains"/>
    <property type="match status" value="2"/>
</dbReference>
<evidence type="ECO:0000256" key="9">
    <source>
        <dbReference type="ARBA" id="ARBA00042039"/>
    </source>
</evidence>
<dbReference type="Pfam" id="PF07690">
    <property type="entry name" value="MFS_1"/>
    <property type="match status" value="1"/>
</dbReference>